<name>A0A0B4XG92_9GAMM</name>
<dbReference type="PANTHER" id="PTHR11019">
    <property type="entry name" value="HTH-TYPE TRANSCRIPTIONAL REGULATOR NIMR"/>
    <property type="match status" value="1"/>
</dbReference>
<dbReference type="RefSeq" id="WP_035206117.1">
    <property type="nucleotide sequence ID" value="NZ_CP004387.1"/>
</dbReference>
<evidence type="ECO:0000256" key="2">
    <source>
        <dbReference type="ARBA" id="ARBA00023015"/>
    </source>
</evidence>
<dbReference type="Gene3D" id="1.10.10.60">
    <property type="entry name" value="Homeodomain-like"/>
    <property type="match status" value="1"/>
</dbReference>
<gene>
    <name evidence="6" type="ORF">S7S_03435</name>
</gene>
<dbReference type="InterPro" id="IPR009057">
    <property type="entry name" value="Homeodomain-like_sf"/>
</dbReference>
<dbReference type="GO" id="GO:0043565">
    <property type="term" value="F:sequence-specific DNA binding"/>
    <property type="evidence" value="ECO:0007669"/>
    <property type="project" value="InterPro"/>
</dbReference>
<feature type="domain" description="HTH araC/xylS-type" evidence="5">
    <location>
        <begin position="162"/>
        <end position="258"/>
    </location>
</feature>
<evidence type="ECO:0000256" key="3">
    <source>
        <dbReference type="ARBA" id="ARBA00023125"/>
    </source>
</evidence>
<dbReference type="SMART" id="SM00342">
    <property type="entry name" value="HTH_ARAC"/>
    <property type="match status" value="1"/>
</dbReference>
<keyword evidence="7" id="KW-1185">Reference proteome</keyword>
<dbReference type="InterPro" id="IPR018062">
    <property type="entry name" value="HTH_AraC-typ_CS"/>
</dbReference>
<dbReference type="PROSITE" id="PS00041">
    <property type="entry name" value="HTH_ARAC_FAMILY_1"/>
    <property type="match status" value="1"/>
</dbReference>
<dbReference type="CDD" id="cd06124">
    <property type="entry name" value="cupin_NimR-like_N"/>
    <property type="match status" value="1"/>
</dbReference>
<protein>
    <submittedName>
        <fullName evidence="6">AraC family transcriptional regulator</fullName>
    </submittedName>
</protein>
<dbReference type="OrthoDB" id="5949386at2"/>
<dbReference type="InterPro" id="IPR018060">
    <property type="entry name" value="HTH_AraC"/>
</dbReference>
<sequence length="258" mass="28402">MAMTQGSGSFSSFHGPLLARVWDKSEAEREARMAGVHCHAEGQLCGAVDGLLTVQAGGTLWMVPAAHAIWIPPHCEHGIDPHGQFDGWAMLLNALLCRGLPEQPCILKVSGLLWEAVKRAALWDDQHWDESRDPLVAVIAAEIRSLPGAPLGLPMPTDPRLLRIARALLDDPADSRDLAGWAQWAGLSARTLTRRFPQETGLRFQHWRQRARLLRALERLASGMPITTVALELGYNTVSAFIAVFRETFGVTPGRWRG</sequence>
<dbReference type="InterPro" id="IPR011051">
    <property type="entry name" value="RmlC_Cupin_sf"/>
</dbReference>
<dbReference type="HOGENOM" id="CLU_000445_87_0_6"/>
<evidence type="ECO:0000313" key="6">
    <source>
        <dbReference type="EMBL" id="AJD47109.1"/>
    </source>
</evidence>
<keyword evidence="2" id="KW-0805">Transcription regulation</keyword>
<dbReference type="Proteomes" id="UP000006764">
    <property type="component" value="Chromosome"/>
</dbReference>
<keyword evidence="3" id="KW-0238">DNA-binding</keyword>
<organism evidence="6 7">
    <name type="scientific">Isoalcanivorax pacificus W11-5</name>
    <dbReference type="NCBI Taxonomy" id="391936"/>
    <lineage>
        <taxon>Bacteria</taxon>
        <taxon>Pseudomonadati</taxon>
        <taxon>Pseudomonadota</taxon>
        <taxon>Gammaproteobacteria</taxon>
        <taxon>Oceanospirillales</taxon>
        <taxon>Alcanivoracaceae</taxon>
        <taxon>Isoalcanivorax</taxon>
    </lineage>
</organism>
<dbReference type="SUPFAM" id="SSF46689">
    <property type="entry name" value="Homeodomain-like"/>
    <property type="match status" value="1"/>
</dbReference>
<dbReference type="PANTHER" id="PTHR11019:SF199">
    <property type="entry name" value="HTH-TYPE TRANSCRIPTIONAL REGULATOR NIMR"/>
    <property type="match status" value="1"/>
</dbReference>
<dbReference type="EMBL" id="CP004387">
    <property type="protein sequence ID" value="AJD47109.1"/>
    <property type="molecule type" value="Genomic_DNA"/>
</dbReference>
<dbReference type="PROSITE" id="PS01124">
    <property type="entry name" value="HTH_ARAC_FAMILY_2"/>
    <property type="match status" value="1"/>
</dbReference>
<dbReference type="FunFam" id="1.10.10.60:FF:000132">
    <property type="entry name" value="AraC family transcriptional regulator"/>
    <property type="match status" value="1"/>
</dbReference>
<evidence type="ECO:0000256" key="4">
    <source>
        <dbReference type="ARBA" id="ARBA00023163"/>
    </source>
</evidence>
<evidence type="ECO:0000256" key="1">
    <source>
        <dbReference type="ARBA" id="ARBA00022491"/>
    </source>
</evidence>
<dbReference type="KEGG" id="apac:S7S_03435"/>
<dbReference type="STRING" id="391936.S7S_03435"/>
<dbReference type="SUPFAM" id="SSF51182">
    <property type="entry name" value="RmlC-like cupins"/>
    <property type="match status" value="1"/>
</dbReference>
<evidence type="ECO:0000259" key="5">
    <source>
        <dbReference type="PROSITE" id="PS01124"/>
    </source>
</evidence>
<dbReference type="Pfam" id="PF12833">
    <property type="entry name" value="HTH_18"/>
    <property type="match status" value="1"/>
</dbReference>
<keyword evidence="1" id="KW-0678">Repressor</keyword>
<keyword evidence="4" id="KW-0804">Transcription</keyword>
<dbReference type="GO" id="GO:0003700">
    <property type="term" value="F:DNA-binding transcription factor activity"/>
    <property type="evidence" value="ECO:0007669"/>
    <property type="project" value="InterPro"/>
</dbReference>
<dbReference type="PRINTS" id="PR00032">
    <property type="entry name" value="HTHARAC"/>
</dbReference>
<dbReference type="InterPro" id="IPR020449">
    <property type="entry name" value="Tscrpt_reg_AraC-type_HTH"/>
</dbReference>
<proteinExistence type="predicted"/>
<evidence type="ECO:0000313" key="7">
    <source>
        <dbReference type="Proteomes" id="UP000006764"/>
    </source>
</evidence>
<reference evidence="6 7" key="1">
    <citation type="journal article" date="2012" name="J. Bacteriol.">
        <title>Genome sequence of an alkane-degrading bacterium, Alcanivorax pacificus type strain W11-5, isolated from deep sea sediment.</title>
        <authorList>
            <person name="Lai Q."/>
            <person name="Shao Z."/>
        </authorList>
    </citation>
    <scope>NUCLEOTIDE SEQUENCE [LARGE SCALE GENOMIC DNA]</scope>
    <source>
        <strain evidence="6 7">W11-5</strain>
    </source>
</reference>
<dbReference type="AlphaFoldDB" id="A0A0B4XG92"/>
<accession>A0A0B4XG92</accession>